<dbReference type="RefSeq" id="XP_028027231.1">
    <property type="nucleotide sequence ID" value="XM_028171430.1"/>
</dbReference>
<accession>A0A6J2JCQ1</accession>
<dbReference type="PANTHER" id="PTHR46599">
    <property type="entry name" value="PIGGYBAC TRANSPOSABLE ELEMENT-DERIVED PROTEIN 4"/>
    <property type="match status" value="1"/>
</dbReference>
<evidence type="ECO:0000313" key="3">
    <source>
        <dbReference type="RefSeq" id="XP_028027231.1"/>
    </source>
</evidence>
<name>A0A6J2JCQ1_BOMMA</name>
<sequence length="122" mass="14142">MSLMTSYLKRGHTLYTDNWYTSVDLGRKLLEEDTHLVGTFRKNKRHLPKDVMTGSLKKGEFRAKENEDGMTCMKWKDKRDVYLLSTKHSIGFSRTLKRGKEIIKPKIVTDYNNAKAAVDISD</sequence>
<dbReference type="OrthoDB" id="5876240at2759"/>
<evidence type="ECO:0000259" key="1">
    <source>
        <dbReference type="Pfam" id="PF13843"/>
    </source>
</evidence>
<evidence type="ECO:0000313" key="2">
    <source>
        <dbReference type="Proteomes" id="UP000504629"/>
    </source>
</evidence>
<reference evidence="3" key="1">
    <citation type="submission" date="2025-08" db="UniProtKB">
        <authorList>
            <consortium name="RefSeq"/>
        </authorList>
    </citation>
    <scope>IDENTIFICATION</scope>
    <source>
        <tissue evidence="3">Silk gland</tissue>
    </source>
</reference>
<dbReference type="Proteomes" id="UP000504629">
    <property type="component" value="Unplaced"/>
</dbReference>
<dbReference type="InterPro" id="IPR029526">
    <property type="entry name" value="PGBD"/>
</dbReference>
<gene>
    <name evidence="3" type="primary">LOC114240762</name>
</gene>
<dbReference type="Pfam" id="PF13843">
    <property type="entry name" value="DDE_Tnp_1_7"/>
    <property type="match status" value="1"/>
</dbReference>
<dbReference type="GeneID" id="114240762"/>
<dbReference type="PANTHER" id="PTHR46599:SF3">
    <property type="entry name" value="PIGGYBAC TRANSPOSABLE ELEMENT-DERIVED PROTEIN 4"/>
    <property type="match status" value="1"/>
</dbReference>
<organism evidence="2 3">
    <name type="scientific">Bombyx mandarina</name>
    <name type="common">Wild silk moth</name>
    <name type="synonym">Wild silkworm</name>
    <dbReference type="NCBI Taxonomy" id="7092"/>
    <lineage>
        <taxon>Eukaryota</taxon>
        <taxon>Metazoa</taxon>
        <taxon>Ecdysozoa</taxon>
        <taxon>Arthropoda</taxon>
        <taxon>Hexapoda</taxon>
        <taxon>Insecta</taxon>
        <taxon>Pterygota</taxon>
        <taxon>Neoptera</taxon>
        <taxon>Endopterygota</taxon>
        <taxon>Lepidoptera</taxon>
        <taxon>Glossata</taxon>
        <taxon>Ditrysia</taxon>
        <taxon>Bombycoidea</taxon>
        <taxon>Bombycidae</taxon>
        <taxon>Bombycinae</taxon>
        <taxon>Bombyx</taxon>
    </lineage>
</organism>
<dbReference type="AlphaFoldDB" id="A0A6J2JCQ1"/>
<protein>
    <submittedName>
        <fullName evidence="3">Uncharacterized protein LOC114240762</fullName>
    </submittedName>
</protein>
<proteinExistence type="predicted"/>
<keyword evidence="2" id="KW-1185">Reference proteome</keyword>
<dbReference type="KEGG" id="bman:114240762"/>
<feature type="domain" description="PiggyBac transposable element-derived protein" evidence="1">
    <location>
        <begin position="1"/>
        <end position="119"/>
    </location>
</feature>